<protein>
    <submittedName>
        <fullName evidence="2">Uncharacterized protein</fullName>
    </submittedName>
</protein>
<keyword evidence="1" id="KW-1133">Transmembrane helix</keyword>
<dbReference type="Proteomes" id="UP001204142">
    <property type="component" value="Unassembled WGS sequence"/>
</dbReference>
<proteinExistence type="predicted"/>
<gene>
    <name evidence="2" type="ORF">NQT62_11860</name>
</gene>
<comment type="caution">
    <text evidence="2">The sequence shown here is derived from an EMBL/GenBank/DDBJ whole genome shotgun (WGS) entry which is preliminary data.</text>
</comment>
<reference evidence="2 3" key="1">
    <citation type="submission" date="2022-07" db="EMBL/GenBank/DDBJ databases">
        <authorList>
            <person name="Xamxidin M."/>
            <person name="Wu M."/>
        </authorList>
    </citation>
    <scope>NUCLEOTIDE SEQUENCE [LARGE SCALE GENOMIC DNA]</scope>
    <source>
        <strain evidence="2 3">NBRC 111650</strain>
    </source>
</reference>
<accession>A0ABT1WJP9</accession>
<keyword evidence="1" id="KW-0472">Membrane</keyword>
<dbReference type="RefSeq" id="WP_256764929.1">
    <property type="nucleotide sequence ID" value="NZ_JANIGO010000004.1"/>
</dbReference>
<sequence length="101" mass="11818">MAPKSRFAQYLLYDWLFQDVNQAEVFRRHAAIAHNKAHRRHLLTYMRRWSVLTSSLFLLGMGIETTGSSLCAVFYVLSVMAVSPTIRVFTAWWMMGRPGYW</sequence>
<keyword evidence="3" id="KW-1185">Reference proteome</keyword>
<evidence type="ECO:0000313" key="2">
    <source>
        <dbReference type="EMBL" id="MCQ8897128.1"/>
    </source>
</evidence>
<organism evidence="2 3">
    <name type="scientific">Limnobacter humi</name>
    <dbReference type="NCBI Taxonomy" id="1778671"/>
    <lineage>
        <taxon>Bacteria</taxon>
        <taxon>Pseudomonadati</taxon>
        <taxon>Pseudomonadota</taxon>
        <taxon>Betaproteobacteria</taxon>
        <taxon>Burkholderiales</taxon>
        <taxon>Burkholderiaceae</taxon>
        <taxon>Limnobacter</taxon>
    </lineage>
</organism>
<name>A0ABT1WJP9_9BURK</name>
<keyword evidence="1" id="KW-0812">Transmembrane</keyword>
<feature type="transmembrane region" description="Helical" evidence="1">
    <location>
        <begin position="49"/>
        <end position="66"/>
    </location>
</feature>
<dbReference type="EMBL" id="JANIGO010000004">
    <property type="protein sequence ID" value="MCQ8897128.1"/>
    <property type="molecule type" value="Genomic_DNA"/>
</dbReference>
<evidence type="ECO:0000313" key="3">
    <source>
        <dbReference type="Proteomes" id="UP001204142"/>
    </source>
</evidence>
<evidence type="ECO:0000256" key="1">
    <source>
        <dbReference type="SAM" id="Phobius"/>
    </source>
</evidence>